<reference evidence="2" key="1">
    <citation type="submission" date="2018-05" db="EMBL/GenBank/DDBJ databases">
        <authorList>
            <person name="Lanie J.A."/>
            <person name="Ng W.-L."/>
            <person name="Kazmierczak K.M."/>
            <person name="Andrzejewski T.M."/>
            <person name="Davidsen T.M."/>
            <person name="Wayne K.J."/>
            <person name="Tettelin H."/>
            <person name="Glass J.I."/>
            <person name="Rusch D."/>
            <person name="Podicherti R."/>
            <person name="Tsui H.-C.T."/>
            <person name="Winkler M.E."/>
        </authorList>
    </citation>
    <scope>NUCLEOTIDE SEQUENCE</scope>
</reference>
<evidence type="ECO:0000313" key="2">
    <source>
        <dbReference type="EMBL" id="SVA28934.1"/>
    </source>
</evidence>
<name>A0A381ULR6_9ZZZZ</name>
<feature type="non-terminal residue" evidence="2">
    <location>
        <position position="233"/>
    </location>
</feature>
<dbReference type="Pfam" id="PF07697">
    <property type="entry name" value="7TMR-HDED"/>
    <property type="match status" value="1"/>
</dbReference>
<gene>
    <name evidence="2" type="ORF">METZ01_LOCUS81788</name>
</gene>
<sequence>LQYSYNIDDIAREPIIAPYNFPILKTKEKLEEDLNNSLKAEPFIFNRKQEIVDNQSSNLSSFFLLANDIRLANKDLLNSRNLVYDYRYTDKFQEAKSIASSDSASLSQKVIEFYKLYSFAKDKEDWNKFLMPVSQGGPQYSLKEFQKDILQICRNRWAIGILDINESIIVSNQLAVDNGDIPTLYSLSELDDLNEAWTEARKEITSIYNDEGDIRRELGYDLIVEFMIPNLIY</sequence>
<dbReference type="EMBL" id="UINC01006669">
    <property type="protein sequence ID" value="SVA28934.1"/>
    <property type="molecule type" value="Genomic_DNA"/>
</dbReference>
<protein>
    <recommendedName>
        <fullName evidence="1">Metal-dependent phosphohydrolase 7TM extracellular domain-containing protein</fullName>
    </recommendedName>
</protein>
<evidence type="ECO:0000259" key="1">
    <source>
        <dbReference type="Pfam" id="PF07697"/>
    </source>
</evidence>
<dbReference type="AlphaFoldDB" id="A0A381ULR6"/>
<proteinExistence type="predicted"/>
<accession>A0A381ULR6</accession>
<feature type="non-terminal residue" evidence="2">
    <location>
        <position position="1"/>
    </location>
</feature>
<dbReference type="InterPro" id="IPR011624">
    <property type="entry name" value="Metal-dep_PHydrolase_7TM_extra"/>
</dbReference>
<feature type="domain" description="Metal-dependent phosphohydrolase 7TM extracellular" evidence="1">
    <location>
        <begin position="7"/>
        <end position="233"/>
    </location>
</feature>
<organism evidence="2">
    <name type="scientific">marine metagenome</name>
    <dbReference type="NCBI Taxonomy" id="408172"/>
    <lineage>
        <taxon>unclassified sequences</taxon>
        <taxon>metagenomes</taxon>
        <taxon>ecological metagenomes</taxon>
    </lineage>
</organism>